<comment type="caution">
    <text evidence="1">The sequence shown here is derived from an EMBL/GenBank/DDBJ whole genome shotgun (WGS) entry which is preliminary data.</text>
</comment>
<sequence>MDSGPCGKVFEGENEFEPLGVQTEAEEKKAQATKWVEPYVETIKTIRPSFISFNSLSKIDGDERLGSFYRFKFPIMR</sequence>
<reference evidence="1 2" key="1">
    <citation type="submission" date="2024-08" db="EMBL/GenBank/DDBJ databases">
        <title>Insights into the chromosomal genome structure of Flemingia macrophylla.</title>
        <authorList>
            <person name="Ding Y."/>
            <person name="Zhao Y."/>
            <person name="Bi W."/>
            <person name="Wu M."/>
            <person name="Zhao G."/>
            <person name="Gong Y."/>
            <person name="Li W."/>
            <person name="Zhang P."/>
        </authorList>
    </citation>
    <scope>NUCLEOTIDE SEQUENCE [LARGE SCALE GENOMIC DNA]</scope>
    <source>
        <strain evidence="1">DYQJB</strain>
        <tissue evidence="1">Leaf</tissue>
    </source>
</reference>
<name>A0ABD1M5H3_9FABA</name>
<organism evidence="1 2">
    <name type="scientific">Flemingia macrophylla</name>
    <dbReference type="NCBI Taxonomy" id="520843"/>
    <lineage>
        <taxon>Eukaryota</taxon>
        <taxon>Viridiplantae</taxon>
        <taxon>Streptophyta</taxon>
        <taxon>Embryophyta</taxon>
        <taxon>Tracheophyta</taxon>
        <taxon>Spermatophyta</taxon>
        <taxon>Magnoliopsida</taxon>
        <taxon>eudicotyledons</taxon>
        <taxon>Gunneridae</taxon>
        <taxon>Pentapetalae</taxon>
        <taxon>rosids</taxon>
        <taxon>fabids</taxon>
        <taxon>Fabales</taxon>
        <taxon>Fabaceae</taxon>
        <taxon>Papilionoideae</taxon>
        <taxon>50 kb inversion clade</taxon>
        <taxon>NPAAA clade</taxon>
        <taxon>indigoferoid/millettioid clade</taxon>
        <taxon>Phaseoleae</taxon>
        <taxon>Flemingia</taxon>
    </lineage>
</organism>
<dbReference type="AlphaFoldDB" id="A0ABD1M5H3"/>
<dbReference type="EMBL" id="JBGMDY010000006">
    <property type="protein sequence ID" value="KAL2330395.1"/>
    <property type="molecule type" value="Genomic_DNA"/>
</dbReference>
<accession>A0ABD1M5H3</accession>
<gene>
    <name evidence="1" type="ORF">Fmac_017976</name>
</gene>
<evidence type="ECO:0000313" key="1">
    <source>
        <dbReference type="EMBL" id="KAL2330395.1"/>
    </source>
</evidence>
<dbReference type="Proteomes" id="UP001603857">
    <property type="component" value="Unassembled WGS sequence"/>
</dbReference>
<protein>
    <submittedName>
        <fullName evidence="1">Uncharacterized protein</fullName>
    </submittedName>
</protein>
<keyword evidence="2" id="KW-1185">Reference proteome</keyword>
<proteinExistence type="predicted"/>
<evidence type="ECO:0000313" key="2">
    <source>
        <dbReference type="Proteomes" id="UP001603857"/>
    </source>
</evidence>